<accession>A0A4R1QVY0</accession>
<feature type="binding site" evidence="7 10">
    <location>
        <position position="367"/>
    </location>
    <ligand>
        <name>Mg(2+)</name>
        <dbReference type="ChEBI" id="CHEBI:18420"/>
    </ligand>
</feature>
<dbReference type="CDD" id="cd00715">
    <property type="entry name" value="GPATase_N"/>
    <property type="match status" value="1"/>
</dbReference>
<evidence type="ECO:0000256" key="5">
    <source>
        <dbReference type="ARBA" id="ARBA00022755"/>
    </source>
</evidence>
<evidence type="ECO:0000256" key="2">
    <source>
        <dbReference type="ARBA" id="ARBA00010138"/>
    </source>
</evidence>
<comment type="similarity">
    <text evidence="2 7 8">In the C-terminal section; belongs to the purine/pyrimidine phosphoribosyltransferase family.</text>
</comment>
<dbReference type="SUPFAM" id="SSF56235">
    <property type="entry name" value="N-terminal nucleophile aminohydrolases (Ntn hydrolases)"/>
    <property type="match status" value="1"/>
</dbReference>
<feature type="domain" description="Glutamine amidotransferase type-2" evidence="12">
    <location>
        <begin position="21"/>
        <end position="242"/>
    </location>
</feature>
<comment type="catalytic activity">
    <reaction evidence="7 8">
        <text>5-phospho-beta-D-ribosylamine + L-glutamate + diphosphate = 5-phospho-alpha-D-ribose 1-diphosphate + L-glutamine + H2O</text>
        <dbReference type="Rhea" id="RHEA:14905"/>
        <dbReference type="ChEBI" id="CHEBI:15377"/>
        <dbReference type="ChEBI" id="CHEBI:29985"/>
        <dbReference type="ChEBI" id="CHEBI:33019"/>
        <dbReference type="ChEBI" id="CHEBI:58017"/>
        <dbReference type="ChEBI" id="CHEBI:58359"/>
        <dbReference type="ChEBI" id="CHEBI:58681"/>
        <dbReference type="EC" id="2.4.2.14"/>
    </reaction>
</comment>
<dbReference type="InterPro" id="IPR029057">
    <property type="entry name" value="PRTase-like"/>
</dbReference>
<keyword evidence="7" id="KW-0004">4Fe-4S</keyword>
<dbReference type="Gene3D" id="3.40.50.2020">
    <property type="match status" value="1"/>
</dbReference>
<comment type="caution">
    <text evidence="13">The sequence shown here is derived from an EMBL/GenBank/DDBJ whole genome shotgun (WGS) entry which is preliminary data.</text>
</comment>
<dbReference type="CDD" id="cd06223">
    <property type="entry name" value="PRTases_typeI"/>
    <property type="match status" value="1"/>
</dbReference>
<feature type="binding site" evidence="7 11">
    <location>
        <position position="404"/>
    </location>
    <ligand>
        <name>[4Fe-4S] cluster</name>
        <dbReference type="ChEBI" id="CHEBI:49883"/>
    </ligand>
</feature>
<dbReference type="InterPro" id="IPR005854">
    <property type="entry name" value="PurF"/>
</dbReference>
<dbReference type="InterPro" id="IPR000836">
    <property type="entry name" value="PRTase_dom"/>
</dbReference>
<name>A0A4R1QVY0_HYDET</name>
<dbReference type="PANTHER" id="PTHR11907">
    <property type="entry name" value="AMIDOPHOSPHORIBOSYLTRANSFERASE"/>
    <property type="match status" value="1"/>
</dbReference>
<comment type="function">
    <text evidence="7">Catalyzes the formation of phosphoribosylamine from phosphoribosylpyrophosphate (PRPP) and glutamine.</text>
</comment>
<evidence type="ECO:0000256" key="11">
    <source>
        <dbReference type="PIRSR" id="PIRSR000485-3"/>
    </source>
</evidence>
<dbReference type="RefSeq" id="WP_243663125.1">
    <property type="nucleotide sequence ID" value="NZ_SLUN01000064.1"/>
</dbReference>
<dbReference type="EC" id="2.4.2.14" evidence="7"/>
<dbReference type="Proteomes" id="UP000295008">
    <property type="component" value="Unassembled WGS sequence"/>
</dbReference>
<keyword evidence="7 11" id="KW-0411">Iron-sulfur</keyword>
<dbReference type="AlphaFoldDB" id="A0A4R1QVY0"/>
<evidence type="ECO:0000256" key="9">
    <source>
        <dbReference type="PIRSR" id="PIRSR000485-1"/>
    </source>
</evidence>
<dbReference type="InterPro" id="IPR029055">
    <property type="entry name" value="Ntn_hydrolases_N"/>
</dbReference>
<evidence type="ECO:0000256" key="10">
    <source>
        <dbReference type="PIRSR" id="PIRSR000485-2"/>
    </source>
</evidence>
<dbReference type="InterPro" id="IPR035584">
    <property type="entry name" value="PurF_N"/>
</dbReference>
<dbReference type="HAMAP" id="MF_01931">
    <property type="entry name" value="PurF"/>
    <property type="match status" value="1"/>
</dbReference>
<comment type="pathway">
    <text evidence="1 7 8">Purine metabolism; IMP biosynthesis via de novo pathway; N(1)-(5-phospho-D-ribosyl)glycinamide from 5-phospho-alpha-D-ribose 1-diphosphate: step 1/2.</text>
</comment>
<organism evidence="13 14">
    <name type="scientific">Hydrogenispora ethanolica</name>
    <dbReference type="NCBI Taxonomy" id="1082276"/>
    <lineage>
        <taxon>Bacteria</taxon>
        <taxon>Bacillati</taxon>
        <taxon>Bacillota</taxon>
        <taxon>Hydrogenispora</taxon>
    </lineage>
</organism>
<keyword evidence="7 11" id="KW-0408">Iron</keyword>
<dbReference type="NCBIfam" id="TIGR01134">
    <property type="entry name" value="purF"/>
    <property type="match status" value="1"/>
</dbReference>
<comment type="cofactor">
    <cofactor evidence="7 11">
        <name>[4Fe-4S] cluster</name>
        <dbReference type="ChEBI" id="CHEBI:49883"/>
    </cofactor>
    <text evidence="7 11">Binds 1 [4Fe-4S] cluster per subunit.</text>
</comment>
<dbReference type="EMBL" id="SLUN01000064">
    <property type="protein sequence ID" value="TCL54400.1"/>
    <property type="molecule type" value="Genomic_DNA"/>
</dbReference>
<feature type="binding site" evidence="7 10">
    <location>
        <position position="305"/>
    </location>
    <ligand>
        <name>Mg(2+)</name>
        <dbReference type="ChEBI" id="CHEBI:18420"/>
    </ligand>
</feature>
<keyword evidence="7 10" id="KW-0479">Metal-binding</keyword>
<evidence type="ECO:0000256" key="7">
    <source>
        <dbReference type="HAMAP-Rule" id="MF_01931"/>
    </source>
</evidence>
<dbReference type="GO" id="GO:0006189">
    <property type="term" value="P:'de novo' IMP biosynthetic process"/>
    <property type="evidence" value="ECO:0007669"/>
    <property type="project" value="UniProtKB-UniRule"/>
</dbReference>
<feature type="binding site" evidence="7 10">
    <location>
        <position position="368"/>
    </location>
    <ligand>
        <name>Mg(2+)</name>
        <dbReference type="ChEBI" id="CHEBI:18420"/>
    </ligand>
</feature>
<dbReference type="SUPFAM" id="SSF53271">
    <property type="entry name" value="PRTase-like"/>
    <property type="match status" value="1"/>
</dbReference>
<dbReference type="GO" id="GO:0000287">
    <property type="term" value="F:magnesium ion binding"/>
    <property type="evidence" value="ECO:0007669"/>
    <property type="project" value="UniProtKB-UniRule"/>
</dbReference>
<dbReference type="GO" id="GO:0004044">
    <property type="term" value="F:amidophosphoribosyltransferase activity"/>
    <property type="evidence" value="ECO:0007669"/>
    <property type="project" value="UniProtKB-UniRule"/>
</dbReference>
<evidence type="ECO:0000313" key="14">
    <source>
        <dbReference type="Proteomes" id="UP000295008"/>
    </source>
</evidence>
<keyword evidence="3 7" id="KW-0328">Glycosyltransferase</keyword>
<keyword evidence="4 7" id="KW-0808">Transferase</keyword>
<dbReference type="Pfam" id="PF13537">
    <property type="entry name" value="GATase_7"/>
    <property type="match status" value="1"/>
</dbReference>
<comment type="cofactor">
    <cofactor evidence="7 10">
        <name>Mg(2+)</name>
        <dbReference type="ChEBI" id="CHEBI:18420"/>
    </cofactor>
    <text evidence="7 10">Binds 1 Mg(2+) ion per subunit.</text>
</comment>
<dbReference type="Gene3D" id="3.60.20.10">
    <property type="entry name" value="Glutamine Phosphoribosylpyrophosphate, subunit 1, domain 1"/>
    <property type="match status" value="1"/>
</dbReference>
<dbReference type="UniPathway" id="UPA00074">
    <property type="reaction ID" value="UER00124"/>
</dbReference>
<evidence type="ECO:0000256" key="1">
    <source>
        <dbReference type="ARBA" id="ARBA00005209"/>
    </source>
</evidence>
<dbReference type="GO" id="GO:0051539">
    <property type="term" value="F:4 iron, 4 sulfur cluster binding"/>
    <property type="evidence" value="ECO:0007669"/>
    <property type="project" value="UniProtKB-KW"/>
</dbReference>
<evidence type="ECO:0000256" key="8">
    <source>
        <dbReference type="PIRNR" id="PIRNR000485"/>
    </source>
</evidence>
<reference evidence="13 14" key="1">
    <citation type="submission" date="2019-03" db="EMBL/GenBank/DDBJ databases">
        <title>Genomic Encyclopedia of Type Strains, Phase IV (KMG-IV): sequencing the most valuable type-strain genomes for metagenomic binning, comparative biology and taxonomic classification.</title>
        <authorList>
            <person name="Goeker M."/>
        </authorList>
    </citation>
    <scope>NUCLEOTIDE SEQUENCE [LARGE SCALE GENOMIC DNA]</scope>
    <source>
        <strain evidence="13 14">LX-B</strain>
    </source>
</reference>
<evidence type="ECO:0000256" key="6">
    <source>
        <dbReference type="ARBA" id="ARBA00022962"/>
    </source>
</evidence>
<dbReference type="Pfam" id="PF00156">
    <property type="entry name" value="Pribosyltran"/>
    <property type="match status" value="1"/>
</dbReference>
<sequence length="479" mass="52401">MAQPIEQADDFLWDEQPEEACGIFGVYSNDEDCNAAALTYLGLYALQHRGQESAGMVVSDGTHVSVHKNMGLVSNVFNRDILDGLRGRIGIGHVRYSTTGSSLLANAQPLLARCSKGMLAVAHNGNLVNTEDLRKELENGGSVFQTSTDTEVIMNLVARHSRENLADAILKAAQSLKGSYSLVIMSKDALIGLRDPYGVRPMCLGKLADAYILASESCAFSSIGARFIRDIQPGELVMIDRDGLRSYHLPPAPSQAICIFEYIYFARPDSNIDGLNVHMARKAMGRELAKLFQHEADVVIPVPDTGLSTAIGFAEASGIPYDIGLIKNTYVGRTFIQPNQALRDMGVRIKLNPVESVLQGKRVVIIDDTIVRGTTSGKIIHLLREAGAKEVHMCVSAPPITHPCYYGIDTSVRKELIASSHSVEEIRRFIGADSLNYLSLEALYRAVEPKEGLCVACFNGNYPITIPQEESRDKFLLEE</sequence>
<feature type="active site" description="Nucleophile" evidence="7 9">
    <location>
        <position position="21"/>
    </location>
</feature>
<evidence type="ECO:0000313" key="13">
    <source>
        <dbReference type="EMBL" id="TCL54400.1"/>
    </source>
</evidence>
<dbReference type="GO" id="GO:0009113">
    <property type="term" value="P:purine nucleobase biosynthetic process"/>
    <property type="evidence" value="ECO:0007669"/>
    <property type="project" value="UniProtKB-UniRule"/>
</dbReference>
<dbReference type="InterPro" id="IPR017932">
    <property type="entry name" value="GATase_2_dom"/>
</dbReference>
<keyword evidence="7 10" id="KW-0460">Magnesium</keyword>
<feature type="binding site" evidence="7 11">
    <location>
        <position position="258"/>
    </location>
    <ligand>
        <name>[4Fe-4S] cluster</name>
        <dbReference type="ChEBI" id="CHEBI:49883"/>
    </ligand>
</feature>
<keyword evidence="5 7" id="KW-0658">Purine biosynthesis</keyword>
<dbReference type="PROSITE" id="PS51278">
    <property type="entry name" value="GATASE_TYPE_2"/>
    <property type="match status" value="1"/>
</dbReference>
<keyword evidence="14" id="KW-1185">Reference proteome</keyword>
<keyword evidence="6 7" id="KW-0315">Glutamine amidotransferase</keyword>
<proteinExistence type="inferred from homology"/>
<evidence type="ECO:0000256" key="4">
    <source>
        <dbReference type="ARBA" id="ARBA00022679"/>
    </source>
</evidence>
<gene>
    <name evidence="7" type="primary">purF</name>
    <name evidence="13" type="ORF">EDC14_106410</name>
</gene>
<feature type="binding site" evidence="7 11">
    <location>
        <position position="457"/>
    </location>
    <ligand>
        <name>[4Fe-4S] cluster</name>
        <dbReference type="ChEBI" id="CHEBI:49883"/>
    </ligand>
</feature>
<dbReference type="PIRSF" id="PIRSF000485">
    <property type="entry name" value="Amd_phspho_trans"/>
    <property type="match status" value="1"/>
</dbReference>
<evidence type="ECO:0000256" key="3">
    <source>
        <dbReference type="ARBA" id="ARBA00022676"/>
    </source>
</evidence>
<evidence type="ECO:0000259" key="12">
    <source>
        <dbReference type="PROSITE" id="PS51278"/>
    </source>
</evidence>
<protein>
    <recommendedName>
        <fullName evidence="7">Amidophosphoribosyltransferase</fullName>
        <shortName evidence="7">ATase</shortName>
        <ecNumber evidence="7">2.4.2.14</ecNumber>
    </recommendedName>
    <alternativeName>
        <fullName evidence="7">Glutamine phosphoribosylpyrophosphate amidotransferase</fullName>
        <shortName evidence="7">GPATase</shortName>
    </alternativeName>
</protein>
<feature type="binding site" evidence="7 11">
    <location>
        <position position="454"/>
    </location>
    <ligand>
        <name>[4Fe-4S] cluster</name>
        <dbReference type="ChEBI" id="CHEBI:49883"/>
    </ligand>
</feature>